<evidence type="ECO:0000259" key="2">
    <source>
        <dbReference type="Pfam" id="PF00561"/>
    </source>
</evidence>
<feature type="domain" description="AB hydrolase-1" evidence="2">
    <location>
        <begin position="83"/>
        <end position="207"/>
    </location>
</feature>
<gene>
    <name evidence="3" type="ORF">R3P38DRAFT_2554504</name>
</gene>
<reference evidence="3 4" key="1">
    <citation type="journal article" date="2024" name="J Genomics">
        <title>Draft genome sequencing and assembly of Favolaschia claudopus CIRM-BRFM 2984 isolated from oak limbs.</title>
        <authorList>
            <person name="Navarro D."/>
            <person name="Drula E."/>
            <person name="Chaduli D."/>
            <person name="Cazenave R."/>
            <person name="Ahrendt S."/>
            <person name="Wang J."/>
            <person name="Lipzen A."/>
            <person name="Daum C."/>
            <person name="Barry K."/>
            <person name="Grigoriev I.V."/>
            <person name="Favel A."/>
            <person name="Rosso M.N."/>
            <person name="Martin F."/>
        </authorList>
    </citation>
    <scope>NUCLEOTIDE SEQUENCE [LARGE SCALE GENOMIC DNA]</scope>
    <source>
        <strain evidence="3 4">CIRM-BRFM 2984</strain>
    </source>
</reference>
<comment type="caution">
    <text evidence="3">The sequence shown here is derived from an EMBL/GenBank/DDBJ whole genome shotgun (WGS) entry which is preliminary data.</text>
</comment>
<dbReference type="InterPro" id="IPR050266">
    <property type="entry name" value="AB_hydrolase_sf"/>
</dbReference>
<name>A0AAW0ADD3_9AGAR</name>
<protein>
    <submittedName>
        <fullName evidence="3">Alpha/Beta hydrolase protein</fullName>
    </submittedName>
</protein>
<proteinExistence type="predicted"/>
<dbReference type="GO" id="GO:0046464">
    <property type="term" value="P:acylglycerol catabolic process"/>
    <property type="evidence" value="ECO:0007669"/>
    <property type="project" value="TreeGrafter"/>
</dbReference>
<dbReference type="PRINTS" id="PR00111">
    <property type="entry name" value="ABHYDROLASE"/>
</dbReference>
<sequence length="354" mass="39440">MQLFRTLSALAVLTLTIIHPSVVLAQTQGKIIDHKLPNDLNGSNFTYPFPLKLYQFTSQRQQVEMAFMDVAPSGKPNHKTAMLFHGNFFCGATWNETIRVLTHIGYRVIVPDHIGYCKSTKPERYQFSLSQLAFNARSLLDTLGIGNVTIIGHSFGGMLTFRYGLMFPESIDAMIVINAIGLEDYVGKGVPWITIDTNYATSLASTFESVQAYENTTYYVGQWEDRYDVWVQMVIDVFYGSQRDTFCWNQAQITDVVLTQPIAHDFGHVRPPVLLIIGEKDTTAIGKTWAPADVVAKLGNFTALAHDVSAQIPNCTLVTFPELGHAPHIPNPDMFQAVLVEWLTTGKTISVGKT</sequence>
<evidence type="ECO:0000313" key="4">
    <source>
        <dbReference type="Proteomes" id="UP001362999"/>
    </source>
</evidence>
<dbReference type="GO" id="GO:0016020">
    <property type="term" value="C:membrane"/>
    <property type="evidence" value="ECO:0007669"/>
    <property type="project" value="TreeGrafter"/>
</dbReference>
<feature type="signal peptide" evidence="1">
    <location>
        <begin position="1"/>
        <end position="25"/>
    </location>
</feature>
<organism evidence="3 4">
    <name type="scientific">Favolaschia claudopus</name>
    <dbReference type="NCBI Taxonomy" id="2862362"/>
    <lineage>
        <taxon>Eukaryota</taxon>
        <taxon>Fungi</taxon>
        <taxon>Dikarya</taxon>
        <taxon>Basidiomycota</taxon>
        <taxon>Agaricomycotina</taxon>
        <taxon>Agaricomycetes</taxon>
        <taxon>Agaricomycetidae</taxon>
        <taxon>Agaricales</taxon>
        <taxon>Marasmiineae</taxon>
        <taxon>Mycenaceae</taxon>
        <taxon>Favolaschia</taxon>
    </lineage>
</organism>
<dbReference type="GO" id="GO:0047372">
    <property type="term" value="F:monoacylglycerol lipase activity"/>
    <property type="evidence" value="ECO:0007669"/>
    <property type="project" value="TreeGrafter"/>
</dbReference>
<dbReference type="Pfam" id="PF00561">
    <property type="entry name" value="Abhydrolase_1"/>
    <property type="match status" value="1"/>
</dbReference>
<dbReference type="EMBL" id="JAWWNJ010000073">
    <property type="protein sequence ID" value="KAK7007036.1"/>
    <property type="molecule type" value="Genomic_DNA"/>
</dbReference>
<dbReference type="InterPro" id="IPR029058">
    <property type="entry name" value="AB_hydrolase_fold"/>
</dbReference>
<dbReference type="SUPFAM" id="SSF53474">
    <property type="entry name" value="alpha/beta-Hydrolases"/>
    <property type="match status" value="1"/>
</dbReference>
<dbReference type="AlphaFoldDB" id="A0AAW0ADD3"/>
<dbReference type="PANTHER" id="PTHR43798:SF33">
    <property type="entry name" value="HYDROLASE, PUTATIVE (AFU_ORTHOLOGUE AFUA_2G14860)-RELATED"/>
    <property type="match status" value="1"/>
</dbReference>
<accession>A0AAW0ADD3</accession>
<dbReference type="PANTHER" id="PTHR43798">
    <property type="entry name" value="MONOACYLGLYCEROL LIPASE"/>
    <property type="match status" value="1"/>
</dbReference>
<evidence type="ECO:0000256" key="1">
    <source>
        <dbReference type="SAM" id="SignalP"/>
    </source>
</evidence>
<dbReference type="InterPro" id="IPR000073">
    <property type="entry name" value="AB_hydrolase_1"/>
</dbReference>
<keyword evidence="4" id="KW-1185">Reference proteome</keyword>
<dbReference type="Gene3D" id="3.40.50.1820">
    <property type="entry name" value="alpha/beta hydrolase"/>
    <property type="match status" value="1"/>
</dbReference>
<feature type="chain" id="PRO_5043956655" evidence="1">
    <location>
        <begin position="26"/>
        <end position="354"/>
    </location>
</feature>
<keyword evidence="3" id="KW-0378">Hydrolase</keyword>
<keyword evidence="1" id="KW-0732">Signal</keyword>
<evidence type="ECO:0000313" key="3">
    <source>
        <dbReference type="EMBL" id="KAK7007036.1"/>
    </source>
</evidence>
<dbReference type="Proteomes" id="UP001362999">
    <property type="component" value="Unassembled WGS sequence"/>
</dbReference>